<protein>
    <recommendedName>
        <fullName evidence="3">PcRGLX/YetA-like N-terminal RIFT barrel domain-containing protein</fullName>
    </recommendedName>
</protein>
<dbReference type="InterPro" id="IPR050557">
    <property type="entry name" value="RTX_toxin/Mannuronan_C5-epim"/>
</dbReference>
<accession>A0A512E0V8</accession>
<keyword evidence="5" id="KW-1185">Reference proteome</keyword>
<comment type="caution">
    <text evidence="4">The sequence shown here is derived from an EMBL/GenBank/DDBJ whole genome shotgun (WGS) entry which is preliminary data.</text>
</comment>
<organism evidence="4 5">
    <name type="scientific">Skermanella aerolata</name>
    <dbReference type="NCBI Taxonomy" id="393310"/>
    <lineage>
        <taxon>Bacteria</taxon>
        <taxon>Pseudomonadati</taxon>
        <taxon>Pseudomonadota</taxon>
        <taxon>Alphaproteobacteria</taxon>
        <taxon>Rhodospirillales</taxon>
        <taxon>Azospirillaceae</taxon>
        <taxon>Skermanella</taxon>
    </lineage>
</organism>
<dbReference type="InterPro" id="IPR018511">
    <property type="entry name" value="Hemolysin-typ_Ca-bd_CS"/>
</dbReference>
<dbReference type="Gene3D" id="2.150.10.10">
    <property type="entry name" value="Serralysin-like metalloprotease, C-terminal"/>
    <property type="match status" value="1"/>
</dbReference>
<comment type="subcellular location">
    <subcellularLocation>
        <location evidence="1">Secreted</location>
    </subcellularLocation>
</comment>
<dbReference type="GO" id="GO:0005509">
    <property type="term" value="F:calcium ion binding"/>
    <property type="evidence" value="ECO:0007669"/>
    <property type="project" value="InterPro"/>
</dbReference>
<sequence>MLQAPDLPSASGPGEIVAVQLQNNTDSAQGPGEVTFGHVFRQGDLGAGQHLTAVIGGRDVPVQMDVKATHPDGSVRHAILTIDQPGLAAGETASAMLRKAGGGPDGAAIRPDDIIAKGYDVDINVDLKNSDGSVTHFKVDAGAELAKAASDGTLKTWMSGPLASEYRVVTALNDHLDVTLDIRAFKDGSVRTDVIMGVESSYQGGLQNFYDYDIKILDHGKTAYAKDGIEHFRNSRWHEEVWSNGQPDIHVAQDVDYMKSTGAVIDIDSSMGVSPGSVALPSGADTDPMGSAMIARDMSQVGGRGDLGIMPIWNARYLASQDEQAQKTMLANADAAGSIPWHYRDEATGDYLRIDDHPNLWMDGRTNWPQFGDDGLTNGFSDGKPAGWAIDTAHQPALSYLPYLVTGSQYHLDELMAQTTYSVASFAPHYRGQEQGFIDFDQVRSRAWTWRDMSDAAYITPDDHSMKGYFEKLLDNNLDALVKRYVIDGQADKYGDFEGFLRHSTWADGDTMPWQSDFVALALGTMAQRGYAQAEKMVDWMDNFTSGRFIHGDDGFDPRFGSSYLVKVHGNGFGPAYDTWAELFKASFGTDPGNPPERIDGWPSSPFAYAANARATVAQIFTVNHSPDAMEAFGYLSNAMVKAQGARGFYSDPTWNISPRLPDGDTLDLDQVRITHGADDQFLSGTNGNELLHGAGGDDQISGAGGIDVLFGDIGDDDLSGGAGNDYLYGGGGDDTLNGGSGDDYLKGNGGNDRFVFDGDAGGRDTISEFRKHGTDTIEIGDGLATSAAQIIGSASADASGDAVLHIGTGLTITLLGVGTGDLKADMFHFA</sequence>
<evidence type="ECO:0000313" key="5">
    <source>
        <dbReference type="Proteomes" id="UP000321523"/>
    </source>
</evidence>
<dbReference type="InterPro" id="IPR048329">
    <property type="entry name" value="PcRGLX_1st"/>
</dbReference>
<dbReference type="GO" id="GO:0005576">
    <property type="term" value="C:extracellular region"/>
    <property type="evidence" value="ECO:0007669"/>
    <property type="project" value="UniProtKB-SubCell"/>
</dbReference>
<proteinExistence type="predicted"/>
<dbReference type="SUPFAM" id="SSF51120">
    <property type="entry name" value="beta-Roll"/>
    <property type="match status" value="1"/>
</dbReference>
<reference evidence="4 5" key="1">
    <citation type="submission" date="2019-07" db="EMBL/GenBank/DDBJ databases">
        <title>Whole genome shotgun sequence of Skermanella aerolata NBRC 106429.</title>
        <authorList>
            <person name="Hosoyama A."/>
            <person name="Uohara A."/>
            <person name="Ohji S."/>
            <person name="Ichikawa N."/>
        </authorList>
    </citation>
    <scope>NUCLEOTIDE SEQUENCE [LARGE SCALE GENOMIC DNA]</scope>
    <source>
        <strain evidence="4 5">NBRC 106429</strain>
    </source>
</reference>
<evidence type="ECO:0000256" key="1">
    <source>
        <dbReference type="ARBA" id="ARBA00004613"/>
    </source>
</evidence>
<feature type="domain" description="PcRGLX/YetA-like N-terminal RIFT barrel" evidence="3">
    <location>
        <begin position="31"/>
        <end position="78"/>
    </location>
</feature>
<dbReference type="Proteomes" id="UP000321523">
    <property type="component" value="Unassembled WGS sequence"/>
</dbReference>
<dbReference type="PANTHER" id="PTHR38340:SF1">
    <property type="entry name" value="S-LAYER PROTEIN"/>
    <property type="match status" value="1"/>
</dbReference>
<dbReference type="AlphaFoldDB" id="A0A512E0V8"/>
<evidence type="ECO:0000259" key="3">
    <source>
        <dbReference type="Pfam" id="PF19501"/>
    </source>
</evidence>
<gene>
    <name evidence="4" type="ORF">SAE02_65160</name>
</gene>
<keyword evidence="2" id="KW-0964">Secreted</keyword>
<name>A0A512E0V8_9PROT</name>
<dbReference type="Pfam" id="PF00353">
    <property type="entry name" value="HemolysinCabind"/>
    <property type="match status" value="2"/>
</dbReference>
<dbReference type="Pfam" id="PF19501">
    <property type="entry name" value="PcRGLX_1st"/>
    <property type="match status" value="1"/>
</dbReference>
<dbReference type="InterPro" id="IPR001343">
    <property type="entry name" value="Hemolysn_Ca-bd"/>
</dbReference>
<dbReference type="PROSITE" id="PS00330">
    <property type="entry name" value="HEMOLYSIN_CALCIUM"/>
    <property type="match status" value="2"/>
</dbReference>
<dbReference type="EMBL" id="BJYZ01000040">
    <property type="protein sequence ID" value="GEO42368.1"/>
    <property type="molecule type" value="Genomic_DNA"/>
</dbReference>
<evidence type="ECO:0000256" key="2">
    <source>
        <dbReference type="ARBA" id="ARBA00022525"/>
    </source>
</evidence>
<dbReference type="PANTHER" id="PTHR38340">
    <property type="entry name" value="S-LAYER PROTEIN"/>
    <property type="match status" value="1"/>
</dbReference>
<dbReference type="InterPro" id="IPR011049">
    <property type="entry name" value="Serralysin-like_metalloprot_C"/>
</dbReference>
<evidence type="ECO:0000313" key="4">
    <source>
        <dbReference type="EMBL" id="GEO42368.1"/>
    </source>
</evidence>
<dbReference type="PRINTS" id="PR00313">
    <property type="entry name" value="CABNDNGRPT"/>
</dbReference>